<evidence type="ECO:0008006" key="3">
    <source>
        <dbReference type="Google" id="ProtNLM"/>
    </source>
</evidence>
<accession>A0A147IL92</accession>
<name>A0A147IL92_9SPHN</name>
<sequence length="186" mass="20811">MEQATRGRAHLERILLVCGMPNAGKSRLIRRMFADRRLGGDVPTRGPLRPRALSRERCLAGRLTSPHEAGETPAQFHQKIDDACATAWFDFWRICYVSAVQPHPRNSMPGVVNVCDGLRTEFLPERIRVVQLAPDQWGNAASKLTDAEIDGLRQLDVEVLAIDARRSGHPAEPGNERILADFFDFS</sequence>
<dbReference type="Proteomes" id="UP000074072">
    <property type="component" value="Unassembled WGS sequence"/>
</dbReference>
<proteinExistence type="predicted"/>
<evidence type="ECO:0000313" key="2">
    <source>
        <dbReference type="Proteomes" id="UP000074072"/>
    </source>
</evidence>
<dbReference type="OrthoDB" id="9130906at2"/>
<dbReference type="PATRIC" id="fig|33051.4.peg.864"/>
<dbReference type="EMBL" id="LDTE01000126">
    <property type="protein sequence ID" value="KTT95773.1"/>
    <property type="molecule type" value="Genomic_DNA"/>
</dbReference>
<dbReference type="RefSeq" id="WP_058753502.1">
    <property type="nucleotide sequence ID" value="NZ_LDTE01000126.1"/>
</dbReference>
<gene>
    <name evidence="1" type="ORF">SB4_16940</name>
</gene>
<protein>
    <recommendedName>
        <fullName evidence="3">G domain-containing protein</fullName>
    </recommendedName>
</protein>
<organism evidence="1 2">
    <name type="scientific">Sphingomonas sanguinis</name>
    <dbReference type="NCBI Taxonomy" id="33051"/>
    <lineage>
        <taxon>Bacteria</taxon>
        <taxon>Pseudomonadati</taxon>
        <taxon>Pseudomonadota</taxon>
        <taxon>Alphaproteobacteria</taxon>
        <taxon>Sphingomonadales</taxon>
        <taxon>Sphingomonadaceae</taxon>
        <taxon>Sphingomonas</taxon>
    </lineage>
</organism>
<evidence type="ECO:0000313" key="1">
    <source>
        <dbReference type="EMBL" id="KTT95773.1"/>
    </source>
</evidence>
<reference evidence="1 2" key="1">
    <citation type="journal article" date="2016" name="Front. Microbiol.">
        <title>Genomic Resource of Rice Seed Associated Bacteria.</title>
        <authorList>
            <person name="Midha S."/>
            <person name="Bansal K."/>
            <person name="Sharma S."/>
            <person name="Kumar N."/>
            <person name="Patil P.P."/>
            <person name="Chaudhry V."/>
            <person name="Patil P.B."/>
        </authorList>
    </citation>
    <scope>NUCLEOTIDE SEQUENCE [LARGE SCALE GENOMIC DNA]</scope>
    <source>
        <strain evidence="1 2">SB4</strain>
    </source>
</reference>
<comment type="caution">
    <text evidence="1">The sequence shown here is derived from an EMBL/GenBank/DDBJ whole genome shotgun (WGS) entry which is preliminary data.</text>
</comment>
<dbReference type="AlphaFoldDB" id="A0A147IL92"/>